<gene>
    <name evidence="1" type="ORF">GYN21_02590</name>
</gene>
<evidence type="ECO:0000313" key="2">
    <source>
        <dbReference type="Proteomes" id="UP001522450"/>
    </source>
</evidence>
<dbReference type="Proteomes" id="UP001522450">
    <property type="component" value="Unassembled WGS sequence"/>
</dbReference>
<name>A0ABT0AQW5_9LACT</name>
<comment type="caution">
    <text evidence="1">The sequence shown here is derived from an EMBL/GenBank/DDBJ whole genome shotgun (WGS) entry which is preliminary data.</text>
</comment>
<protein>
    <submittedName>
        <fullName evidence="1">Uncharacterized protein</fullName>
    </submittedName>
</protein>
<organism evidence="1 2">
    <name type="scientific">Pseudolactococcus carnosus</name>
    <dbReference type="NCBI Taxonomy" id="2749961"/>
    <lineage>
        <taxon>Bacteria</taxon>
        <taxon>Bacillati</taxon>
        <taxon>Bacillota</taxon>
        <taxon>Bacilli</taxon>
        <taxon>Lactobacillales</taxon>
        <taxon>Streptococcaceae</taxon>
        <taxon>Pseudolactococcus</taxon>
    </lineage>
</organism>
<reference evidence="1 2" key="1">
    <citation type="journal article" date="2022" name="Microbiol. Res.">
        <title>Comparative genome analysis, predicted lifestyle and antimicrobial strategies of Lactococcus carnosus and Lactococcus paracarnosus isolated from meat.</title>
        <authorList>
            <person name="Werum V."/>
            <person name="Ehrmann M."/>
            <person name="Vogel R."/>
            <person name="Hilgarth M."/>
        </authorList>
    </citation>
    <scope>NUCLEOTIDE SEQUENCE [LARGE SCALE GENOMIC DNA]</scope>
    <source>
        <strain evidence="1 2">TMW22177</strain>
    </source>
</reference>
<proteinExistence type="predicted"/>
<keyword evidence="2" id="KW-1185">Reference proteome</keyword>
<accession>A0ABT0AQW5</accession>
<dbReference type="RefSeq" id="WP_244034246.1">
    <property type="nucleotide sequence ID" value="NZ_JAAECS010000002.1"/>
</dbReference>
<sequence length="176" mass="20735">MDQERVVGKVRSPFEITGKAFMKMLYLIGKTWHDKRVWNREHPELRKKFMGEQQWFDLISSNADKNIQTFMNSEVNFDKVNEQFKDLGIVFATKDNRDGSREVAWLSRDDKLAEKAIQKALKQIVDDPKKFMTSIQKNPKQLKPIEQIKYFKKINNTQLSQLKETIGKTKPKARSK</sequence>
<evidence type="ECO:0000313" key="1">
    <source>
        <dbReference type="EMBL" id="MCJ1989098.1"/>
    </source>
</evidence>
<dbReference type="EMBL" id="JAAECS010000002">
    <property type="protein sequence ID" value="MCJ1989098.1"/>
    <property type="molecule type" value="Genomic_DNA"/>
</dbReference>